<dbReference type="EMBL" id="CCYD01000261">
    <property type="protein sequence ID" value="CEG37249.1"/>
    <property type="molecule type" value="Genomic_DNA"/>
</dbReference>
<reference evidence="2" key="1">
    <citation type="submission" date="2014-09" db="EMBL/GenBank/DDBJ databases">
        <authorList>
            <person name="Sharma Rahul"/>
            <person name="Thines Marco"/>
        </authorList>
    </citation>
    <scope>NUCLEOTIDE SEQUENCE [LARGE SCALE GENOMIC DNA]</scope>
</reference>
<protein>
    <submittedName>
        <fullName evidence="1">Uncharacterized protein</fullName>
    </submittedName>
</protein>
<organism evidence="1 2">
    <name type="scientific">Plasmopara halstedii</name>
    <name type="common">Downy mildew of sunflower</name>
    <dbReference type="NCBI Taxonomy" id="4781"/>
    <lineage>
        <taxon>Eukaryota</taxon>
        <taxon>Sar</taxon>
        <taxon>Stramenopiles</taxon>
        <taxon>Oomycota</taxon>
        <taxon>Peronosporomycetes</taxon>
        <taxon>Peronosporales</taxon>
        <taxon>Peronosporaceae</taxon>
        <taxon>Plasmopara</taxon>
    </lineage>
</organism>
<sequence length="58" mass="6268">MEELFTAFFPAKYELCQRSLFSAFKQGDVEDGRSKSWLGSHPAVPNLGLDAGGCASEA</sequence>
<name>A0A0P1A928_PLAHL</name>
<dbReference type="Proteomes" id="UP000054928">
    <property type="component" value="Unassembled WGS sequence"/>
</dbReference>
<evidence type="ECO:0000313" key="2">
    <source>
        <dbReference type="Proteomes" id="UP000054928"/>
    </source>
</evidence>
<dbReference type="RefSeq" id="XP_024573618.1">
    <property type="nucleotide sequence ID" value="XM_024722553.1"/>
</dbReference>
<evidence type="ECO:0000313" key="1">
    <source>
        <dbReference type="EMBL" id="CEG37249.1"/>
    </source>
</evidence>
<accession>A0A0P1A928</accession>
<keyword evidence="2" id="KW-1185">Reference proteome</keyword>
<dbReference type="GeneID" id="36399745"/>
<proteinExistence type="predicted"/>
<dbReference type="AlphaFoldDB" id="A0A0P1A928"/>